<dbReference type="EMBL" id="CP002455">
    <property type="protein sequence ID" value="ADX66868.1"/>
    <property type="molecule type" value="Genomic_DNA"/>
</dbReference>
<dbReference type="eggNOG" id="ENOG502ZQYM">
    <property type="taxonomic scope" value="Bacteria"/>
</dbReference>
<dbReference type="Proteomes" id="UP000008641">
    <property type="component" value="Chromosome"/>
</dbReference>
<reference evidence="1 2" key="1">
    <citation type="journal article" date="2011" name="Stand. Genomic Sci.">
        <title>Complete genome sequence of Weeksella virosa type strain (9751).</title>
        <authorList>
            <person name="Lang E."/>
            <person name="Teshima H."/>
            <person name="Lucas S."/>
            <person name="Lapidus A."/>
            <person name="Hammon N."/>
            <person name="Deshpande S."/>
            <person name="Nolan M."/>
            <person name="Cheng J.F."/>
            <person name="Pitluck S."/>
            <person name="Liolios K."/>
            <person name="Pagani I."/>
            <person name="Mikhailova N."/>
            <person name="Ivanova N."/>
            <person name="Mavromatis K."/>
            <person name="Pati A."/>
            <person name="Tapia R."/>
            <person name="Han C."/>
            <person name="Goodwin L."/>
            <person name="Chen A."/>
            <person name="Palaniappan K."/>
            <person name="Land M."/>
            <person name="Hauser L."/>
            <person name="Chang Y.J."/>
            <person name="Jeffries C.D."/>
            <person name="Brambilla E.M."/>
            <person name="Kopitz M."/>
            <person name="Rohde M."/>
            <person name="Goker M."/>
            <person name="Tindall B.J."/>
            <person name="Detter J.C."/>
            <person name="Woyke T."/>
            <person name="Bristow J."/>
            <person name="Eisen J.A."/>
            <person name="Markowitz V."/>
            <person name="Hugenholtz P."/>
            <person name="Klenk H.P."/>
            <person name="Kyrpides N.C."/>
        </authorList>
    </citation>
    <scope>NUCLEOTIDE SEQUENCE [LARGE SCALE GENOMIC DNA]</scope>
    <source>
        <strain evidence="2">ATCC 43766 / DSM 16922 / JCM 21250 / NBRC 16016 / NCTC 11634 / CL345/78</strain>
    </source>
</reference>
<dbReference type="KEGG" id="wvi:Weevi_0142"/>
<proteinExistence type="predicted"/>
<protein>
    <submittedName>
        <fullName evidence="1">Uncharacterized protein</fullName>
    </submittedName>
</protein>
<name>F0NX94_WEEVC</name>
<dbReference type="AlphaFoldDB" id="F0NX94"/>
<organism evidence="1 2">
    <name type="scientific">Weeksella virosa (strain ATCC 43766 / DSM 16922 / JCM 21250 / CCUG 30538 / CDC 9751 / IAM 14551 / NBRC 16016 / NCTC 11634 / CL345/78)</name>
    <dbReference type="NCBI Taxonomy" id="865938"/>
    <lineage>
        <taxon>Bacteria</taxon>
        <taxon>Pseudomonadati</taxon>
        <taxon>Bacteroidota</taxon>
        <taxon>Flavobacteriia</taxon>
        <taxon>Flavobacteriales</taxon>
        <taxon>Weeksellaceae</taxon>
        <taxon>Weeksella</taxon>
    </lineage>
</organism>
<evidence type="ECO:0000313" key="2">
    <source>
        <dbReference type="Proteomes" id="UP000008641"/>
    </source>
</evidence>
<dbReference type="OrthoDB" id="1274195at2"/>
<reference evidence="2" key="2">
    <citation type="journal article" date="2011" name="Stand. Genomic Sci.">
        <title>Complete genome sequence of Weeksella virosa type strain (9751T).</title>
        <authorList>
            <person name="Lang E."/>
            <person name="Teshima H."/>
            <person name="Lucas S."/>
            <person name="Lapidus A."/>
            <person name="Hammon N."/>
            <person name="Deshpande S."/>
            <person name="Nolan M."/>
            <person name="Cheng J."/>
            <person name="Pitluck S."/>
            <person name="Liolios K."/>
            <person name="Pagani I."/>
            <person name="Mikhailova N."/>
            <person name="Ivanova N."/>
            <person name="Mavromatis K."/>
            <person name="Pati A."/>
            <person name="Tapia R."/>
            <person name="Han C."/>
            <person name="Goodwin L."/>
            <person name="Chen A."/>
            <person name="Palaniappan K."/>
            <person name="Land M."/>
            <person name="Hauser L."/>
            <person name="Chang Y."/>
            <person name="Jeffries C."/>
            <person name="Brambilla E."/>
            <person name="Kopitz M."/>
            <person name="Rohde M."/>
            <person name="Goker M."/>
            <person name="Tindall B."/>
            <person name="Detter J."/>
            <person name="Woyke T."/>
            <person name="Bristow J."/>
            <person name="Eisen J."/>
            <person name="Markowitz V."/>
            <person name="Hugenholtz P."/>
            <person name="Klenk H."/>
            <person name="Kyrpides N."/>
        </authorList>
    </citation>
    <scope>NUCLEOTIDE SEQUENCE [LARGE SCALE GENOMIC DNA]</scope>
    <source>
        <strain evidence="2">ATCC 43766 / DSM 16922 / JCM 21250 / NBRC 16016 / NCTC 11634 / CL345/78</strain>
    </source>
</reference>
<dbReference type="RefSeq" id="WP_013597260.1">
    <property type="nucleotide sequence ID" value="NC_015144.1"/>
</dbReference>
<keyword evidence="2" id="KW-1185">Reference proteome</keyword>
<gene>
    <name evidence="1" type="ordered locus">Weevi_0142</name>
</gene>
<dbReference type="HOGENOM" id="CLU_2756803_0_0_10"/>
<evidence type="ECO:0000313" key="1">
    <source>
        <dbReference type="EMBL" id="ADX66868.1"/>
    </source>
</evidence>
<sequence length="70" mass="8310">MSKETKKTEIKRYNRQVIETLVAKYGLSDYYVRQCVAGRREGVIPDKIKKDYRALENALEVKKEQFKNQL</sequence>
<accession>F0NX94</accession>